<reference evidence="1 2" key="1">
    <citation type="submission" date="2017-12" db="EMBL/GenBank/DDBJ databases">
        <title>Hemimetabolous genomes reveal molecular basis of termite eusociality.</title>
        <authorList>
            <person name="Harrison M.C."/>
            <person name="Jongepier E."/>
            <person name="Robertson H.M."/>
            <person name="Arning N."/>
            <person name="Bitard-Feildel T."/>
            <person name="Chao H."/>
            <person name="Childers C.P."/>
            <person name="Dinh H."/>
            <person name="Doddapaneni H."/>
            <person name="Dugan S."/>
            <person name="Gowin J."/>
            <person name="Greiner C."/>
            <person name="Han Y."/>
            <person name="Hu H."/>
            <person name="Hughes D.S.T."/>
            <person name="Huylmans A.-K."/>
            <person name="Kemena C."/>
            <person name="Kremer L.P.M."/>
            <person name="Lee S.L."/>
            <person name="Lopez-Ezquerra A."/>
            <person name="Mallet L."/>
            <person name="Monroy-Kuhn J.M."/>
            <person name="Moser A."/>
            <person name="Murali S.C."/>
            <person name="Muzny D.M."/>
            <person name="Otani S."/>
            <person name="Piulachs M.-D."/>
            <person name="Poelchau M."/>
            <person name="Qu J."/>
            <person name="Schaub F."/>
            <person name="Wada-Katsumata A."/>
            <person name="Worley K.C."/>
            <person name="Xie Q."/>
            <person name="Ylla G."/>
            <person name="Poulsen M."/>
            <person name="Gibbs R.A."/>
            <person name="Schal C."/>
            <person name="Richards S."/>
            <person name="Belles X."/>
            <person name="Korb J."/>
            <person name="Bornberg-Bauer E."/>
        </authorList>
    </citation>
    <scope>NUCLEOTIDE SEQUENCE [LARGE SCALE GENOMIC DNA]</scope>
    <source>
        <tissue evidence="1">Whole body</tissue>
    </source>
</reference>
<comment type="caution">
    <text evidence="1">The sequence shown here is derived from an EMBL/GenBank/DDBJ whole genome shotgun (WGS) entry which is preliminary data.</text>
</comment>
<accession>A0A2J7QPC8</accession>
<evidence type="ECO:0000313" key="2">
    <source>
        <dbReference type="Proteomes" id="UP000235965"/>
    </source>
</evidence>
<name>A0A2J7QPC8_9NEOP</name>
<sequence length="95" mass="10560">MNLAANCRKTSRRATVARGWRNASKKETPQGTFGCQTEKVTTKGVIGGCRSGQRSHHEGRICKKTIYETVSVKIVKGMVGSSVGLRHVKDWTLWR</sequence>
<dbReference type="InParanoid" id="A0A2J7QPC8"/>
<protein>
    <submittedName>
        <fullName evidence="1">Uncharacterized protein</fullName>
    </submittedName>
</protein>
<dbReference type="EMBL" id="NEVH01012093">
    <property type="protein sequence ID" value="PNF30438.1"/>
    <property type="molecule type" value="Genomic_DNA"/>
</dbReference>
<proteinExistence type="predicted"/>
<evidence type="ECO:0000313" key="1">
    <source>
        <dbReference type="EMBL" id="PNF30438.1"/>
    </source>
</evidence>
<organism evidence="1 2">
    <name type="scientific">Cryptotermes secundus</name>
    <dbReference type="NCBI Taxonomy" id="105785"/>
    <lineage>
        <taxon>Eukaryota</taxon>
        <taxon>Metazoa</taxon>
        <taxon>Ecdysozoa</taxon>
        <taxon>Arthropoda</taxon>
        <taxon>Hexapoda</taxon>
        <taxon>Insecta</taxon>
        <taxon>Pterygota</taxon>
        <taxon>Neoptera</taxon>
        <taxon>Polyneoptera</taxon>
        <taxon>Dictyoptera</taxon>
        <taxon>Blattodea</taxon>
        <taxon>Blattoidea</taxon>
        <taxon>Termitoidae</taxon>
        <taxon>Kalotermitidae</taxon>
        <taxon>Cryptotermitinae</taxon>
        <taxon>Cryptotermes</taxon>
    </lineage>
</organism>
<gene>
    <name evidence="1" type="ORF">B7P43_G12492</name>
</gene>
<dbReference type="AlphaFoldDB" id="A0A2J7QPC8"/>
<keyword evidence="2" id="KW-1185">Reference proteome</keyword>
<dbReference type="Proteomes" id="UP000235965">
    <property type="component" value="Unassembled WGS sequence"/>
</dbReference>